<evidence type="ECO:0000313" key="3">
    <source>
        <dbReference type="Proteomes" id="UP001324380"/>
    </source>
</evidence>
<dbReference type="InterPro" id="IPR011051">
    <property type="entry name" value="RmlC_Cupin_sf"/>
</dbReference>
<gene>
    <name evidence="2" type="ORF">SNE25_17820</name>
</gene>
<protein>
    <submittedName>
        <fullName evidence="2">Cupin domain-containing protein</fullName>
    </submittedName>
</protein>
<dbReference type="SUPFAM" id="SSF51182">
    <property type="entry name" value="RmlC-like cupins"/>
    <property type="match status" value="1"/>
</dbReference>
<proteinExistence type="predicted"/>
<organism evidence="2 3">
    <name type="scientific">Mucilaginibacter sabulilitoris</name>
    <dbReference type="NCBI Taxonomy" id="1173583"/>
    <lineage>
        <taxon>Bacteria</taxon>
        <taxon>Pseudomonadati</taxon>
        <taxon>Bacteroidota</taxon>
        <taxon>Sphingobacteriia</taxon>
        <taxon>Sphingobacteriales</taxon>
        <taxon>Sphingobacteriaceae</taxon>
        <taxon>Mucilaginibacter</taxon>
    </lineage>
</organism>
<dbReference type="CDD" id="cd02238">
    <property type="entry name" value="cupin_KdgF"/>
    <property type="match status" value="1"/>
</dbReference>
<evidence type="ECO:0000313" key="2">
    <source>
        <dbReference type="EMBL" id="WPU91178.1"/>
    </source>
</evidence>
<dbReference type="RefSeq" id="WP_321560346.1">
    <property type="nucleotide sequence ID" value="NZ_CP139558.1"/>
</dbReference>
<evidence type="ECO:0000259" key="1">
    <source>
        <dbReference type="Pfam" id="PF07883"/>
    </source>
</evidence>
<dbReference type="InterPro" id="IPR052535">
    <property type="entry name" value="Bacilysin_H2HPP_isomerase"/>
</dbReference>
<dbReference type="Proteomes" id="UP001324380">
    <property type="component" value="Chromosome"/>
</dbReference>
<keyword evidence="3" id="KW-1185">Reference proteome</keyword>
<dbReference type="InterPro" id="IPR013096">
    <property type="entry name" value="Cupin_2"/>
</dbReference>
<dbReference type="PANTHER" id="PTHR40112:SF1">
    <property type="entry name" value="H2HPP ISOMERASE"/>
    <property type="match status" value="1"/>
</dbReference>
<feature type="domain" description="Cupin type-2" evidence="1">
    <location>
        <begin position="62"/>
        <end position="128"/>
    </location>
</feature>
<name>A0ABZ0TG44_9SPHI</name>
<dbReference type="Pfam" id="PF07883">
    <property type="entry name" value="Cupin_2"/>
    <property type="match status" value="1"/>
</dbReference>
<dbReference type="EMBL" id="CP139558">
    <property type="protein sequence ID" value="WPU91178.1"/>
    <property type="molecule type" value="Genomic_DNA"/>
</dbReference>
<dbReference type="Gene3D" id="2.60.120.10">
    <property type="entry name" value="Jelly Rolls"/>
    <property type="match status" value="1"/>
</dbReference>
<reference evidence="2 3" key="1">
    <citation type="submission" date="2023-11" db="EMBL/GenBank/DDBJ databases">
        <title>Analysis of the Genomes of Mucilaginibacter gossypii cycad 4 and M. sabulilitoris SNA2: microbes with the potential for plant growth promotion.</title>
        <authorList>
            <person name="Hirsch A.M."/>
            <person name="Humm E."/>
            <person name="Rubbi M."/>
            <person name="Del Vecchio G."/>
            <person name="Ha S.M."/>
            <person name="Pellegrini M."/>
            <person name="Gunsalus R.P."/>
        </authorList>
    </citation>
    <scope>NUCLEOTIDE SEQUENCE [LARGE SCALE GENOMIC DNA]</scope>
    <source>
        <strain evidence="2 3">SNA2</strain>
    </source>
</reference>
<dbReference type="PANTHER" id="PTHR40112">
    <property type="entry name" value="H2HPP ISOMERASE"/>
    <property type="match status" value="1"/>
</dbReference>
<dbReference type="InterPro" id="IPR014710">
    <property type="entry name" value="RmlC-like_jellyroll"/>
</dbReference>
<accession>A0ABZ0TG44</accession>
<sequence>MTPSKDKQIGYIFTFIAELSIKASLNIMDNKVFNQFADIEIKEIAPGFFSKIIHTANNTINFIEVKAGCVSELHQHINHQCAFVIEGKFELTVDGVSQILDTGTYAIIPPNVIHGGRAITDCKLIDIFDPVREDFKLL</sequence>